<organism evidence="1 2">
    <name type="scientific">Bifidobacterium pseudolongum subsp. globosum</name>
    <dbReference type="NCBI Taxonomy" id="1690"/>
    <lineage>
        <taxon>Bacteria</taxon>
        <taxon>Bacillati</taxon>
        <taxon>Actinomycetota</taxon>
        <taxon>Actinomycetes</taxon>
        <taxon>Bifidobacteriales</taxon>
        <taxon>Bifidobacteriaceae</taxon>
        <taxon>Bifidobacterium</taxon>
    </lineage>
</organism>
<protein>
    <submittedName>
        <fullName evidence="1">Uncharacterized protein</fullName>
    </submittedName>
</protein>
<dbReference type="Proteomes" id="UP000291187">
    <property type="component" value="Unassembled WGS sequence"/>
</dbReference>
<sequence length="220" mass="25126">MRDLVHVMPNAPDLSADALKLSNHRPLLSIPSHLVNITGLSGRLDEETRQRDAASFGQTGKFTRLFFVDTQRDDASPSCASLGLLPSRHASLPSSSVIIVQRPLRRRLRCPASFPGLRHSGYCPWRRRRHGGQVRILHTIRITCSTVRLVHPVRLVHRDRDCLTVARISIRWIWFFIRVGRWQHLHPGCLSTSGVPWREWFRAWSGRIGQVCLTRGRRAG</sequence>
<reference evidence="1 2" key="1">
    <citation type="submission" date="2018-12" db="EMBL/GenBank/DDBJ databases">
        <title>Unveiling genomic diversity among members of the Bifidobacterium pseudolongum species, a widely distributed gut commensal of the animal kingdom.</title>
        <authorList>
            <person name="Lugli G.A."/>
            <person name="Duranti S."/>
            <person name="Albert K."/>
            <person name="Mancabelli L."/>
            <person name="Napoli S."/>
            <person name="Viappiani A."/>
            <person name="Anzalone R."/>
            <person name="Longhi G."/>
            <person name="Milani C."/>
            <person name="Turroni F."/>
            <person name="Alessandri G."/>
            <person name="Sela D.A."/>
            <person name="Van Sinderen D."/>
            <person name="Ventura M."/>
        </authorList>
    </citation>
    <scope>NUCLEOTIDE SEQUENCE [LARGE SCALE GENOMIC DNA]</scope>
    <source>
        <strain evidence="1 2">2071B</strain>
    </source>
</reference>
<proteinExistence type="predicted"/>
<dbReference type="AlphaFoldDB" id="A0A4Q5A7L3"/>
<comment type="caution">
    <text evidence="1">The sequence shown here is derived from an EMBL/GenBank/DDBJ whole genome shotgun (WGS) entry which is preliminary data.</text>
</comment>
<dbReference type="EMBL" id="RYUM01000009">
    <property type="protein sequence ID" value="RYQ19401.1"/>
    <property type="molecule type" value="Genomic_DNA"/>
</dbReference>
<evidence type="ECO:0000313" key="1">
    <source>
        <dbReference type="EMBL" id="RYQ19401.1"/>
    </source>
</evidence>
<gene>
    <name evidence="1" type="ORF">PG2071B_0811</name>
</gene>
<accession>A0A4Q5A7L3</accession>
<evidence type="ECO:0000313" key="2">
    <source>
        <dbReference type="Proteomes" id="UP000291187"/>
    </source>
</evidence>
<name>A0A4Q5A7L3_9BIFI</name>